<dbReference type="GO" id="GO:0010774">
    <property type="term" value="P:meiotic strand invasion involved in reciprocal meiotic recombination"/>
    <property type="evidence" value="ECO:0007669"/>
    <property type="project" value="TreeGrafter"/>
</dbReference>
<evidence type="ECO:0000256" key="7">
    <source>
        <dbReference type="ARBA" id="ARBA00023254"/>
    </source>
</evidence>
<keyword evidence="5" id="KW-0233">DNA recombination</keyword>
<dbReference type="GO" id="GO:0000709">
    <property type="term" value="P:meiotic joint molecule formation"/>
    <property type="evidence" value="ECO:0007669"/>
    <property type="project" value="TreeGrafter"/>
</dbReference>
<dbReference type="EMBL" id="JANTQA010000033">
    <property type="protein sequence ID" value="KAJ3437412.1"/>
    <property type="molecule type" value="Genomic_DNA"/>
</dbReference>
<evidence type="ECO:0000256" key="8">
    <source>
        <dbReference type="SAM" id="Coils"/>
    </source>
</evidence>
<organism evidence="12 13">
    <name type="scientific">Anaeramoeba flamelloides</name>
    <dbReference type="NCBI Taxonomy" id="1746091"/>
    <lineage>
        <taxon>Eukaryota</taxon>
        <taxon>Metamonada</taxon>
        <taxon>Anaeramoebidae</taxon>
        <taxon>Anaeramoeba</taxon>
    </lineage>
</organism>
<name>A0AAV7Z5P1_9EUKA</name>
<dbReference type="Pfam" id="PF18517">
    <property type="entry name" value="LZ3wCH"/>
    <property type="match status" value="1"/>
</dbReference>
<evidence type="ECO:0000256" key="5">
    <source>
        <dbReference type="ARBA" id="ARBA00023172"/>
    </source>
</evidence>
<feature type="domain" description="Homologous-pairing protein 2 winged helix" evidence="10">
    <location>
        <begin position="122"/>
        <end position="180"/>
    </location>
</feature>
<evidence type="ECO:0000256" key="6">
    <source>
        <dbReference type="ARBA" id="ARBA00023242"/>
    </source>
</evidence>
<feature type="compositionally biased region" description="Basic residues" evidence="9">
    <location>
        <begin position="54"/>
        <end position="73"/>
    </location>
</feature>
<comment type="subcellular location">
    <subcellularLocation>
        <location evidence="1">Nucleus</location>
    </subcellularLocation>
</comment>
<evidence type="ECO:0000256" key="1">
    <source>
        <dbReference type="ARBA" id="ARBA00004123"/>
    </source>
</evidence>
<dbReference type="AlphaFoldDB" id="A0AAV7Z5P1"/>
<dbReference type="GO" id="GO:0000794">
    <property type="term" value="C:condensed nuclear chromosome"/>
    <property type="evidence" value="ECO:0007669"/>
    <property type="project" value="TreeGrafter"/>
</dbReference>
<dbReference type="GO" id="GO:0120230">
    <property type="term" value="F:recombinase activator activity"/>
    <property type="evidence" value="ECO:0007669"/>
    <property type="project" value="TreeGrafter"/>
</dbReference>
<comment type="similarity">
    <text evidence="2">Belongs to the HOP2 family.</text>
</comment>
<feature type="compositionally biased region" description="Basic and acidic residues" evidence="9">
    <location>
        <begin position="28"/>
        <end position="42"/>
    </location>
</feature>
<dbReference type="Gene3D" id="1.10.10.10">
    <property type="entry name" value="Winged helix-like DNA-binding domain superfamily/Winged helix DNA-binding domain"/>
    <property type="match status" value="1"/>
</dbReference>
<keyword evidence="7" id="KW-0469">Meiosis</keyword>
<dbReference type="InterPro" id="IPR036388">
    <property type="entry name" value="WH-like_DNA-bd_sf"/>
</dbReference>
<dbReference type="GO" id="GO:0003690">
    <property type="term" value="F:double-stranded DNA binding"/>
    <property type="evidence" value="ECO:0007669"/>
    <property type="project" value="TreeGrafter"/>
</dbReference>
<evidence type="ECO:0000259" key="11">
    <source>
        <dbReference type="Pfam" id="PF18517"/>
    </source>
</evidence>
<dbReference type="PANTHER" id="PTHR15938">
    <property type="entry name" value="TBP-1 INTERACTING PROTEIN"/>
    <property type="match status" value="1"/>
</dbReference>
<evidence type="ECO:0000256" key="9">
    <source>
        <dbReference type="SAM" id="MobiDB-lite"/>
    </source>
</evidence>
<protein>
    <recommendedName>
        <fullName evidence="3">Homologous-pairing protein 2 homolog</fullName>
    </recommendedName>
</protein>
<feature type="region of interest" description="Disordered" evidence="9">
    <location>
        <begin position="1"/>
        <end position="113"/>
    </location>
</feature>
<dbReference type="GO" id="GO:0120231">
    <property type="term" value="C:DNA recombinase auxiliary factor complex"/>
    <property type="evidence" value="ECO:0007669"/>
    <property type="project" value="TreeGrafter"/>
</dbReference>
<feature type="compositionally biased region" description="Basic residues" evidence="9">
    <location>
        <begin position="90"/>
        <end position="112"/>
    </location>
</feature>
<feature type="coiled-coil region" evidence="8">
    <location>
        <begin position="229"/>
        <end position="263"/>
    </location>
</feature>
<keyword evidence="4 8" id="KW-0175">Coiled coil</keyword>
<feature type="domain" description="Leucine zipper with capping helix" evidence="11">
    <location>
        <begin position="259"/>
        <end position="314"/>
    </location>
</feature>
<feature type="region of interest" description="Disordered" evidence="9">
    <location>
        <begin position="320"/>
        <end position="342"/>
    </location>
</feature>
<evidence type="ECO:0000256" key="4">
    <source>
        <dbReference type="ARBA" id="ARBA00023054"/>
    </source>
</evidence>
<evidence type="ECO:0000256" key="3">
    <source>
        <dbReference type="ARBA" id="ARBA00016093"/>
    </source>
</evidence>
<feature type="compositionally biased region" description="Low complexity" evidence="9">
    <location>
        <begin position="10"/>
        <end position="26"/>
    </location>
</feature>
<comment type="caution">
    <text evidence="12">The sequence shown here is derived from an EMBL/GenBank/DDBJ whole genome shotgun (WGS) entry which is preliminary data.</text>
</comment>
<dbReference type="InterPro" id="IPR010776">
    <property type="entry name" value="Hop2_WH_dom"/>
</dbReference>
<proteinExistence type="inferred from homology"/>
<reference evidence="12" key="1">
    <citation type="submission" date="2022-08" db="EMBL/GenBank/DDBJ databases">
        <title>Novel sulphate-reducing endosymbionts in the free-living metamonad Anaeramoeba.</title>
        <authorList>
            <person name="Jerlstrom-Hultqvist J."/>
            <person name="Cepicka I."/>
            <person name="Gallot-Lavallee L."/>
            <person name="Salas-Leiva D."/>
            <person name="Curtis B.A."/>
            <person name="Zahonova K."/>
            <person name="Pipaliya S."/>
            <person name="Dacks J."/>
            <person name="Roger A.J."/>
        </authorList>
    </citation>
    <scope>NUCLEOTIDE SEQUENCE</scope>
    <source>
        <strain evidence="12">Busselton2</strain>
    </source>
</reference>
<sequence>MSRKRKSKHSSTSDSSFSSDLSSDSLDSLDRFEQSLKNKAESSDSDFIDEQTLKKTKTTATKKKAPSKPKQTKTKKDDKKSKKEKERTTKPKPKPKPKPKTTTTTKKKRQVTKKYTVKEGKPLIKNLFKTKNRPFSATNIVDNLESKITTSTVKKVIEELLKEGFITEQSWKKAKIWYINQSKMPLPDQSVIDKMDDETKTMKEKKLVLLKTHKKNQNEFTMLNNMESTNNITEEVKTLKKTIEEKKEKLEKLKSQIEITPEESKLLNKNYELYRKEWKKRKKIVLDVFSQISEGSGKSLKELYEDAEIETDESVDMLFNETDVHSIKESREKKRGEEKEDD</sequence>
<gene>
    <name evidence="12" type="ORF">M0812_16573</name>
</gene>
<feature type="compositionally biased region" description="Basic and acidic residues" evidence="9">
    <location>
        <begin position="74"/>
        <end position="89"/>
    </location>
</feature>
<evidence type="ECO:0000256" key="2">
    <source>
        <dbReference type="ARBA" id="ARBA00007922"/>
    </source>
</evidence>
<dbReference type="InterPro" id="IPR040661">
    <property type="entry name" value="LZ3wCH"/>
</dbReference>
<evidence type="ECO:0000313" key="12">
    <source>
        <dbReference type="EMBL" id="KAJ3437412.1"/>
    </source>
</evidence>
<keyword evidence="6" id="KW-0539">Nucleus</keyword>
<dbReference type="Pfam" id="PF07106">
    <property type="entry name" value="WHD_TBPIP"/>
    <property type="match status" value="1"/>
</dbReference>
<dbReference type="PANTHER" id="PTHR15938:SF0">
    <property type="entry name" value="HOMOLOGOUS-PAIRING PROTEIN 2 HOMOLOG"/>
    <property type="match status" value="1"/>
</dbReference>
<evidence type="ECO:0000313" key="13">
    <source>
        <dbReference type="Proteomes" id="UP001146793"/>
    </source>
</evidence>
<evidence type="ECO:0000259" key="10">
    <source>
        <dbReference type="Pfam" id="PF07106"/>
    </source>
</evidence>
<dbReference type="Proteomes" id="UP001146793">
    <property type="component" value="Unassembled WGS sequence"/>
</dbReference>
<accession>A0AAV7Z5P1</accession>
<feature type="compositionally biased region" description="Basic and acidic residues" evidence="9">
    <location>
        <begin position="322"/>
        <end position="342"/>
    </location>
</feature>
<dbReference type="GO" id="GO:0007129">
    <property type="term" value="P:homologous chromosome pairing at meiosis"/>
    <property type="evidence" value="ECO:0007669"/>
    <property type="project" value="TreeGrafter"/>
</dbReference>